<dbReference type="Gene3D" id="3.90.180.10">
    <property type="entry name" value="Medium-chain alcohol dehydrogenases, catalytic domain"/>
    <property type="match status" value="1"/>
</dbReference>
<dbReference type="AlphaFoldDB" id="N8Y7A1"/>
<sequence length="328" mass="35742">MALNKAIRFYETGTPDVLQYEDIDVGEPVAGQVRLRHVAVGLNYADTYFRDGTYKIPLPNGMGVEASGVVEAVGEGVDHIQVGDRVTYTGFLNTLGAYSTARLISADVLIKLPEEISCETAAAMTMRGLTSAYLMRRIYDFKKGDSILLHAAAGGVGLIVSQWAKLLGLTVIGTTSSEEKAQIARAHGCDHVINYSYENVAERVRELTDGVGVNVVFDSVGKDTFMASLDSLKRRGLLVCVGTASGAIPEFNPVLLAMKGSLYMTRPALADFIADPIEKQELANELFDHVRHGRIKIEINQRYELKDAVQAHRDLEARKTTGSSIFVI</sequence>
<dbReference type="PROSITE" id="PS01162">
    <property type="entry name" value="QOR_ZETA_CRYSTAL"/>
    <property type="match status" value="1"/>
</dbReference>
<dbReference type="Pfam" id="PF08240">
    <property type="entry name" value="ADH_N"/>
    <property type="match status" value="1"/>
</dbReference>
<dbReference type="InterPro" id="IPR020843">
    <property type="entry name" value="ER"/>
</dbReference>
<organism evidence="7 8">
    <name type="scientific">Acinetobacter guillouiae NIPH 991</name>
    <dbReference type="NCBI Taxonomy" id="1217656"/>
    <lineage>
        <taxon>Bacteria</taxon>
        <taxon>Pseudomonadati</taxon>
        <taxon>Pseudomonadota</taxon>
        <taxon>Gammaproteobacteria</taxon>
        <taxon>Moraxellales</taxon>
        <taxon>Moraxellaceae</taxon>
        <taxon>Acinetobacter</taxon>
    </lineage>
</organism>
<dbReference type="RefSeq" id="WP_004822952.1">
    <property type="nucleotide sequence ID" value="NZ_KB849456.1"/>
</dbReference>
<protein>
    <recommendedName>
        <fullName evidence="4">NADPH:quinone reductase</fullName>
        <ecNumber evidence="4">1.6.5.5</ecNumber>
    </recommendedName>
</protein>
<dbReference type="SUPFAM" id="SSF50129">
    <property type="entry name" value="GroES-like"/>
    <property type="match status" value="1"/>
</dbReference>
<dbReference type="GO" id="GO:0005829">
    <property type="term" value="C:cytosol"/>
    <property type="evidence" value="ECO:0007669"/>
    <property type="project" value="TreeGrafter"/>
</dbReference>
<dbReference type="Proteomes" id="UP000013148">
    <property type="component" value="Unassembled WGS sequence"/>
</dbReference>
<dbReference type="InterPro" id="IPR002364">
    <property type="entry name" value="Quin_OxRdtase/zeta-crystal_CS"/>
</dbReference>
<dbReference type="GO" id="GO:0070402">
    <property type="term" value="F:NADPH binding"/>
    <property type="evidence" value="ECO:0007669"/>
    <property type="project" value="TreeGrafter"/>
</dbReference>
<evidence type="ECO:0000256" key="2">
    <source>
        <dbReference type="ARBA" id="ARBA00022857"/>
    </source>
</evidence>
<dbReference type="GO" id="GO:0003960">
    <property type="term" value="F:quinone reductase (NADPH) activity"/>
    <property type="evidence" value="ECO:0007669"/>
    <property type="project" value="UniProtKB-EC"/>
</dbReference>
<keyword evidence="2" id="KW-0521">NADP</keyword>
<dbReference type="eggNOG" id="COG0604">
    <property type="taxonomic scope" value="Bacteria"/>
</dbReference>
<dbReference type="GO" id="GO:0035925">
    <property type="term" value="F:mRNA 3'-UTR AU-rich region binding"/>
    <property type="evidence" value="ECO:0007669"/>
    <property type="project" value="TreeGrafter"/>
</dbReference>
<dbReference type="EC" id="1.6.5.5" evidence="4"/>
<evidence type="ECO:0000256" key="1">
    <source>
        <dbReference type="ARBA" id="ARBA00010371"/>
    </source>
</evidence>
<gene>
    <name evidence="7" type="ORF">F964_03932</name>
</gene>
<dbReference type="NCBIfam" id="NF008024">
    <property type="entry name" value="PRK10754.1"/>
    <property type="match status" value="1"/>
</dbReference>
<dbReference type="HOGENOM" id="CLU_026673_3_1_6"/>
<accession>N8Y7A1</accession>
<dbReference type="Pfam" id="PF00107">
    <property type="entry name" value="ADH_zinc_N"/>
    <property type="match status" value="1"/>
</dbReference>
<dbReference type="FunFam" id="3.40.50.720:FF:000053">
    <property type="entry name" value="Quinone oxidoreductase 1"/>
    <property type="match status" value="1"/>
</dbReference>
<evidence type="ECO:0000256" key="5">
    <source>
        <dbReference type="ARBA" id="ARBA00048980"/>
    </source>
</evidence>
<dbReference type="InterPro" id="IPR011032">
    <property type="entry name" value="GroES-like_sf"/>
</dbReference>
<keyword evidence="8" id="KW-1185">Reference proteome</keyword>
<dbReference type="EMBL" id="APPJ01000014">
    <property type="protein sequence ID" value="ENV15210.1"/>
    <property type="molecule type" value="Genomic_DNA"/>
</dbReference>
<dbReference type="CDD" id="cd05286">
    <property type="entry name" value="QOR2"/>
    <property type="match status" value="1"/>
</dbReference>
<evidence type="ECO:0000256" key="4">
    <source>
        <dbReference type="ARBA" id="ARBA00038919"/>
    </source>
</evidence>
<dbReference type="PANTHER" id="PTHR48106:SF13">
    <property type="entry name" value="QUINONE OXIDOREDUCTASE-RELATED"/>
    <property type="match status" value="1"/>
</dbReference>
<reference evidence="7 8" key="1">
    <citation type="submission" date="2013-02" db="EMBL/GenBank/DDBJ databases">
        <title>The Genome Sequence of Acinetobacter guillouiae NIPH 991.</title>
        <authorList>
            <consortium name="The Broad Institute Genome Sequencing Platform"/>
            <consortium name="The Broad Institute Genome Sequencing Center for Infectious Disease"/>
            <person name="Cerqueira G."/>
            <person name="Feldgarden M."/>
            <person name="Courvalin P."/>
            <person name="Perichon B."/>
            <person name="Grillot-Courvalin C."/>
            <person name="Clermont D."/>
            <person name="Rocha E."/>
            <person name="Yoon E.-J."/>
            <person name="Nemec A."/>
            <person name="Walker B."/>
            <person name="Young S.K."/>
            <person name="Zeng Q."/>
            <person name="Gargeya S."/>
            <person name="Fitzgerald M."/>
            <person name="Haas B."/>
            <person name="Abouelleil A."/>
            <person name="Alvarado L."/>
            <person name="Arachchi H.M."/>
            <person name="Berlin A.M."/>
            <person name="Chapman S.B."/>
            <person name="Dewar J."/>
            <person name="Goldberg J."/>
            <person name="Griggs A."/>
            <person name="Gujja S."/>
            <person name="Hansen M."/>
            <person name="Howarth C."/>
            <person name="Imamovic A."/>
            <person name="Larimer J."/>
            <person name="McCowan C."/>
            <person name="Murphy C."/>
            <person name="Neiman D."/>
            <person name="Pearson M."/>
            <person name="Priest M."/>
            <person name="Roberts A."/>
            <person name="Saif S."/>
            <person name="Shea T."/>
            <person name="Sisk P."/>
            <person name="Sykes S."/>
            <person name="Wortman J."/>
            <person name="Nusbaum C."/>
            <person name="Birren B."/>
        </authorList>
    </citation>
    <scope>NUCLEOTIDE SEQUENCE [LARGE SCALE GENOMIC DNA]</scope>
    <source>
        <strain evidence="7 8">NIPH 991</strain>
    </source>
</reference>
<comment type="catalytic activity">
    <reaction evidence="5">
        <text>2 a quinone + NADPH + H(+) = 2 a 1,4-benzosemiquinone + NADP(+)</text>
        <dbReference type="Rhea" id="RHEA:14269"/>
        <dbReference type="ChEBI" id="CHEBI:15378"/>
        <dbReference type="ChEBI" id="CHEBI:57783"/>
        <dbReference type="ChEBI" id="CHEBI:58349"/>
        <dbReference type="ChEBI" id="CHEBI:132124"/>
        <dbReference type="ChEBI" id="CHEBI:134225"/>
        <dbReference type="EC" id="1.6.5.5"/>
    </reaction>
</comment>
<evidence type="ECO:0000259" key="6">
    <source>
        <dbReference type="SMART" id="SM00829"/>
    </source>
</evidence>
<dbReference type="GO" id="GO:0008270">
    <property type="term" value="F:zinc ion binding"/>
    <property type="evidence" value="ECO:0007669"/>
    <property type="project" value="InterPro"/>
</dbReference>
<dbReference type="PATRIC" id="fig|1217656.3.peg.3872"/>
<dbReference type="SMART" id="SM00829">
    <property type="entry name" value="PKS_ER"/>
    <property type="match status" value="1"/>
</dbReference>
<dbReference type="InterPro" id="IPR036291">
    <property type="entry name" value="NAD(P)-bd_dom_sf"/>
</dbReference>
<comment type="caution">
    <text evidence="7">The sequence shown here is derived from an EMBL/GenBank/DDBJ whole genome shotgun (WGS) entry which is preliminary data.</text>
</comment>
<evidence type="ECO:0000313" key="7">
    <source>
        <dbReference type="EMBL" id="ENV15210.1"/>
    </source>
</evidence>
<keyword evidence="3" id="KW-0560">Oxidoreductase</keyword>
<name>N8Y7A1_ACIGI</name>
<feature type="domain" description="Enoyl reductase (ER)" evidence="6">
    <location>
        <begin position="13"/>
        <end position="326"/>
    </location>
</feature>
<dbReference type="SUPFAM" id="SSF51735">
    <property type="entry name" value="NAD(P)-binding Rossmann-fold domains"/>
    <property type="match status" value="1"/>
</dbReference>
<evidence type="ECO:0000256" key="3">
    <source>
        <dbReference type="ARBA" id="ARBA00023002"/>
    </source>
</evidence>
<proteinExistence type="inferred from homology"/>
<dbReference type="PANTHER" id="PTHR48106">
    <property type="entry name" value="QUINONE OXIDOREDUCTASE PIG3-RELATED"/>
    <property type="match status" value="1"/>
</dbReference>
<dbReference type="Gene3D" id="3.40.50.720">
    <property type="entry name" value="NAD(P)-binding Rossmann-like Domain"/>
    <property type="match status" value="1"/>
</dbReference>
<dbReference type="InterPro" id="IPR013154">
    <property type="entry name" value="ADH-like_N"/>
</dbReference>
<dbReference type="InterPro" id="IPR013149">
    <property type="entry name" value="ADH-like_C"/>
</dbReference>
<comment type="similarity">
    <text evidence="1">Belongs to the zinc-containing alcohol dehydrogenase family. Quinone oxidoreductase subfamily.</text>
</comment>
<evidence type="ECO:0000313" key="8">
    <source>
        <dbReference type="Proteomes" id="UP000013148"/>
    </source>
</evidence>
<dbReference type="InterPro" id="IPR047618">
    <property type="entry name" value="QOR-like"/>
</dbReference>